<dbReference type="GO" id="GO:0019148">
    <property type="term" value="F:D-cysteine desulfhydrase activity"/>
    <property type="evidence" value="ECO:0007669"/>
    <property type="project" value="TreeGrafter"/>
</dbReference>
<protein>
    <submittedName>
        <fullName evidence="5">Unannotated protein</fullName>
    </submittedName>
</protein>
<dbReference type="EMBL" id="CAFBNE010000106">
    <property type="protein sequence ID" value="CAB4965078.1"/>
    <property type="molecule type" value="Genomic_DNA"/>
</dbReference>
<dbReference type="Pfam" id="PF00291">
    <property type="entry name" value="PALP"/>
    <property type="match status" value="1"/>
</dbReference>
<gene>
    <name evidence="5" type="ORF">UFOPK3772_02603</name>
</gene>
<dbReference type="PIRSF" id="PIRSF006278">
    <property type="entry name" value="ACCD_DCysDesulf"/>
    <property type="match status" value="1"/>
</dbReference>
<dbReference type="InterPro" id="IPR027278">
    <property type="entry name" value="ACCD_DCysDesulf"/>
</dbReference>
<feature type="domain" description="Tryptophan synthase beta chain-like PALP" evidence="4">
    <location>
        <begin position="23"/>
        <end position="323"/>
    </location>
</feature>
<dbReference type="InterPro" id="IPR036052">
    <property type="entry name" value="TrpB-like_PALP_sf"/>
</dbReference>
<dbReference type="InterPro" id="IPR001926">
    <property type="entry name" value="TrpB-like_PALP"/>
</dbReference>
<dbReference type="AlphaFoldDB" id="A0A6J7L903"/>
<dbReference type="PANTHER" id="PTHR43780">
    <property type="entry name" value="1-AMINOCYCLOPROPANE-1-CARBOXYLATE DEAMINASE-RELATED"/>
    <property type="match status" value="1"/>
</dbReference>
<organism evidence="5">
    <name type="scientific">freshwater metagenome</name>
    <dbReference type="NCBI Taxonomy" id="449393"/>
    <lineage>
        <taxon>unclassified sequences</taxon>
        <taxon>metagenomes</taxon>
        <taxon>ecological metagenomes</taxon>
    </lineage>
</organism>
<accession>A0A6J7L903</accession>
<evidence type="ECO:0000259" key="4">
    <source>
        <dbReference type="Pfam" id="PF00291"/>
    </source>
</evidence>
<dbReference type="PANTHER" id="PTHR43780:SF2">
    <property type="entry name" value="1-AMINOCYCLOPROPANE-1-CARBOXYLATE DEAMINASE-RELATED"/>
    <property type="match status" value="1"/>
</dbReference>
<name>A0A6J7L903_9ZZZZ</name>
<dbReference type="Gene3D" id="3.40.50.1100">
    <property type="match status" value="2"/>
</dbReference>
<evidence type="ECO:0000256" key="1">
    <source>
        <dbReference type="ARBA" id="ARBA00001933"/>
    </source>
</evidence>
<reference evidence="5" key="1">
    <citation type="submission" date="2020-05" db="EMBL/GenBank/DDBJ databases">
        <authorList>
            <person name="Chiriac C."/>
            <person name="Salcher M."/>
            <person name="Ghai R."/>
            <person name="Kavagutti S V."/>
        </authorList>
    </citation>
    <scope>NUCLEOTIDE SEQUENCE</scope>
</reference>
<sequence>MIVRSGGASSLTGHLLASAGLMHGPTPLEYWPRLSHLTGSKIYAKRDDLSRIGLGGNKIRKLDLILGQALLDGVDAVITVGGAQSNHCRQTAAACARLGLRCVLYLQGQSDGKALGNVMLDFLFGAEVHFVDAASFDEVDLCAMQRAEEFRADGLRPLVVPLGGGTALGTWSFAVAAEELSQQCLELEISPKAVVLAVGTGSTVAGLSLGPASGPEAELVGVSVSRPREVLEVDVARCRAEAAHLKSGTALDARAEPHLTLRDDYIGLGYTRPTEAGIHAVRTLARTEGVLTDLTYSGKALACLLDLAKDSDMTDVLVFWHTGGFPELFARDSELLEG</sequence>
<evidence type="ECO:0000256" key="2">
    <source>
        <dbReference type="ARBA" id="ARBA00008639"/>
    </source>
</evidence>
<dbReference type="SUPFAM" id="SSF53686">
    <property type="entry name" value="Tryptophan synthase beta subunit-like PLP-dependent enzymes"/>
    <property type="match status" value="1"/>
</dbReference>
<comment type="cofactor">
    <cofactor evidence="1">
        <name>pyridoxal 5'-phosphate</name>
        <dbReference type="ChEBI" id="CHEBI:597326"/>
    </cofactor>
</comment>
<evidence type="ECO:0000256" key="3">
    <source>
        <dbReference type="ARBA" id="ARBA00022898"/>
    </source>
</evidence>
<evidence type="ECO:0000313" key="5">
    <source>
        <dbReference type="EMBL" id="CAB4965078.1"/>
    </source>
</evidence>
<comment type="similarity">
    <text evidence="2">Belongs to the ACC deaminase/D-cysteine desulfhydrase family.</text>
</comment>
<proteinExistence type="inferred from homology"/>
<keyword evidence="3" id="KW-0663">Pyridoxal phosphate</keyword>